<keyword evidence="9" id="KW-1185">Reference proteome</keyword>
<comment type="similarity">
    <text evidence="2">Belongs to the CPA3 antiporters (TC 2.A.63) subunit C family.</text>
</comment>
<proteinExistence type="inferred from homology"/>
<feature type="transmembrane region" description="Helical" evidence="7">
    <location>
        <begin position="28"/>
        <end position="49"/>
    </location>
</feature>
<dbReference type="PANTHER" id="PTHR34583">
    <property type="entry name" value="ANTIPORTER SUBUNIT MNHC2-RELATED"/>
    <property type="match status" value="1"/>
</dbReference>
<dbReference type="InterPro" id="IPR039428">
    <property type="entry name" value="NUOK/Mnh_C1-like"/>
</dbReference>
<dbReference type="PANTHER" id="PTHR34583:SF2">
    <property type="entry name" value="ANTIPORTER SUBUNIT MNHC2-RELATED"/>
    <property type="match status" value="1"/>
</dbReference>
<dbReference type="AlphaFoldDB" id="A0A7X0H362"/>
<dbReference type="Gene3D" id="1.10.287.3510">
    <property type="match status" value="1"/>
</dbReference>
<feature type="transmembrane region" description="Helical" evidence="7">
    <location>
        <begin position="75"/>
        <end position="95"/>
    </location>
</feature>
<evidence type="ECO:0000256" key="7">
    <source>
        <dbReference type="SAM" id="Phobius"/>
    </source>
</evidence>
<evidence type="ECO:0000256" key="5">
    <source>
        <dbReference type="ARBA" id="ARBA00022989"/>
    </source>
</evidence>
<sequence length="115" mass="12163">MFLFLAITVGVLFTCGLYLMMRRSLWKLILGLILLSHGANLAVFVSAGLTRSPAPLVALGDKAPPDGAADPLPQALVLTAIVIGFAVVSFTAVLVRRATHAVSSDDPDRMRSTDT</sequence>
<evidence type="ECO:0000256" key="1">
    <source>
        <dbReference type="ARBA" id="ARBA00004651"/>
    </source>
</evidence>
<dbReference type="EMBL" id="JACHGY010000001">
    <property type="protein sequence ID" value="MBB6428442.1"/>
    <property type="molecule type" value="Genomic_DNA"/>
</dbReference>
<evidence type="ECO:0000313" key="8">
    <source>
        <dbReference type="EMBL" id="MBB6428442.1"/>
    </source>
</evidence>
<feature type="transmembrane region" description="Helical" evidence="7">
    <location>
        <begin position="6"/>
        <end position="21"/>
    </location>
</feature>
<dbReference type="InterPro" id="IPR050601">
    <property type="entry name" value="CPA3_antiporter_subunitC"/>
</dbReference>
<keyword evidence="3" id="KW-1003">Cell membrane</keyword>
<dbReference type="Pfam" id="PF00420">
    <property type="entry name" value="Oxidored_q2"/>
    <property type="match status" value="1"/>
</dbReference>
<name>A0A7X0H362_9BACT</name>
<keyword evidence="4 7" id="KW-0812">Transmembrane</keyword>
<dbReference type="RefSeq" id="WP_184675582.1">
    <property type="nucleotide sequence ID" value="NZ_JACHGY010000001.1"/>
</dbReference>
<dbReference type="Proteomes" id="UP000541810">
    <property type="component" value="Unassembled WGS sequence"/>
</dbReference>
<evidence type="ECO:0000256" key="4">
    <source>
        <dbReference type="ARBA" id="ARBA00022692"/>
    </source>
</evidence>
<organism evidence="8 9">
    <name type="scientific">Algisphaera agarilytica</name>
    <dbReference type="NCBI Taxonomy" id="1385975"/>
    <lineage>
        <taxon>Bacteria</taxon>
        <taxon>Pseudomonadati</taxon>
        <taxon>Planctomycetota</taxon>
        <taxon>Phycisphaerae</taxon>
        <taxon>Phycisphaerales</taxon>
        <taxon>Phycisphaeraceae</taxon>
        <taxon>Algisphaera</taxon>
    </lineage>
</organism>
<keyword evidence="6 7" id="KW-0472">Membrane</keyword>
<evidence type="ECO:0000256" key="6">
    <source>
        <dbReference type="ARBA" id="ARBA00023136"/>
    </source>
</evidence>
<dbReference type="GO" id="GO:0005886">
    <property type="term" value="C:plasma membrane"/>
    <property type="evidence" value="ECO:0007669"/>
    <property type="project" value="UniProtKB-SubCell"/>
</dbReference>
<evidence type="ECO:0000256" key="3">
    <source>
        <dbReference type="ARBA" id="ARBA00022475"/>
    </source>
</evidence>
<evidence type="ECO:0000313" key="9">
    <source>
        <dbReference type="Proteomes" id="UP000541810"/>
    </source>
</evidence>
<evidence type="ECO:0000256" key="2">
    <source>
        <dbReference type="ARBA" id="ARBA00010388"/>
    </source>
</evidence>
<comment type="caution">
    <text evidence="8">The sequence shown here is derived from an EMBL/GenBank/DDBJ whole genome shotgun (WGS) entry which is preliminary data.</text>
</comment>
<gene>
    <name evidence="8" type="ORF">HNQ40_000248</name>
</gene>
<accession>A0A7X0H362</accession>
<comment type="subcellular location">
    <subcellularLocation>
        <location evidence="1">Cell membrane</location>
        <topology evidence="1">Multi-pass membrane protein</topology>
    </subcellularLocation>
</comment>
<protein>
    <submittedName>
        <fullName evidence="8">Multicomponent Na+:H+ antiporter subunit C</fullName>
    </submittedName>
</protein>
<reference evidence="8 9" key="1">
    <citation type="submission" date="2020-08" db="EMBL/GenBank/DDBJ databases">
        <title>Genomic Encyclopedia of Type Strains, Phase IV (KMG-IV): sequencing the most valuable type-strain genomes for metagenomic binning, comparative biology and taxonomic classification.</title>
        <authorList>
            <person name="Goeker M."/>
        </authorList>
    </citation>
    <scope>NUCLEOTIDE SEQUENCE [LARGE SCALE GENOMIC DNA]</scope>
    <source>
        <strain evidence="8 9">DSM 103725</strain>
    </source>
</reference>
<keyword evidence="5 7" id="KW-1133">Transmembrane helix</keyword>